<evidence type="ECO:0008006" key="5">
    <source>
        <dbReference type="Google" id="ProtNLM"/>
    </source>
</evidence>
<comment type="caution">
    <text evidence="3">The sequence shown here is derived from an EMBL/GenBank/DDBJ whole genome shotgun (WGS) entry which is preliminary data.</text>
</comment>
<feature type="transmembrane region" description="Helical" evidence="2">
    <location>
        <begin position="23"/>
        <end position="45"/>
    </location>
</feature>
<dbReference type="RefSeq" id="WP_155742468.1">
    <property type="nucleotide sequence ID" value="NZ_LVHG01000037.1"/>
</dbReference>
<reference evidence="3 4" key="1">
    <citation type="submission" date="2016-03" db="EMBL/GenBank/DDBJ databases">
        <title>Genome sequence of Variovorax paradoxus KB5.</title>
        <authorList>
            <person name="Jeong H."/>
            <person name="Hong C.E."/>
            <person name="Jo S.H."/>
            <person name="Park J.M."/>
        </authorList>
    </citation>
    <scope>NUCLEOTIDE SEQUENCE [LARGE SCALE GENOMIC DNA]</scope>
    <source>
        <strain evidence="3 4">KB5</strain>
    </source>
</reference>
<feature type="transmembrane region" description="Helical" evidence="2">
    <location>
        <begin position="111"/>
        <end position="132"/>
    </location>
</feature>
<evidence type="ECO:0000313" key="3">
    <source>
        <dbReference type="EMBL" id="OAK64503.1"/>
    </source>
</evidence>
<dbReference type="AlphaFoldDB" id="A0AA91DPR7"/>
<feature type="transmembrane region" description="Helical" evidence="2">
    <location>
        <begin position="291"/>
        <end position="312"/>
    </location>
</feature>
<evidence type="ECO:0000313" key="4">
    <source>
        <dbReference type="Proteomes" id="UP000077852"/>
    </source>
</evidence>
<keyword evidence="2" id="KW-1133">Transmembrane helix</keyword>
<organism evidence="3 4">
    <name type="scientific">Variovorax paradoxus</name>
    <dbReference type="NCBI Taxonomy" id="34073"/>
    <lineage>
        <taxon>Bacteria</taxon>
        <taxon>Pseudomonadati</taxon>
        <taxon>Pseudomonadota</taxon>
        <taxon>Betaproteobacteria</taxon>
        <taxon>Burkholderiales</taxon>
        <taxon>Comamonadaceae</taxon>
        <taxon>Variovorax</taxon>
    </lineage>
</organism>
<name>A0AA91DPR7_VARPD</name>
<keyword evidence="2" id="KW-0812">Transmembrane</keyword>
<keyword evidence="2" id="KW-0472">Membrane</keyword>
<feature type="coiled-coil region" evidence="1">
    <location>
        <begin position="255"/>
        <end position="282"/>
    </location>
</feature>
<sequence>MSSYGVNTPPSGVLAAEGSRSGVSWGAIFAGAAGAASLSLILLVLGTGLGMSSVSPWTHQGASAGAIGVATILWLSFTQIAASGMGGYLAGRLRTKWAGVHTDEVYFRDTAHGFLAWSVATLLTAALLSSVVGSIVGAGAQAGATVASGAAAAVGMAGAGAGAAASQSAQDGGTGPMNYFIDSLFRRDASAPAAATGDAGTGQPAMPERGTAAANAEVSRIFLNSIRTGALPPEDARYVGQVVAQRTGLSQQDAEKRVNDTYAKAQATLRDAQAKAREAADAARKASAYAALWLVVSMLIGAFVASFAATYGGRRRDL</sequence>
<accession>A0AA91DPR7</accession>
<feature type="transmembrane region" description="Helical" evidence="2">
    <location>
        <begin position="66"/>
        <end position="91"/>
    </location>
</feature>
<proteinExistence type="predicted"/>
<dbReference type="EMBL" id="LVHG01000037">
    <property type="protein sequence ID" value="OAK64503.1"/>
    <property type="molecule type" value="Genomic_DNA"/>
</dbReference>
<dbReference type="Proteomes" id="UP000077852">
    <property type="component" value="Unassembled WGS sequence"/>
</dbReference>
<evidence type="ECO:0000256" key="1">
    <source>
        <dbReference type="SAM" id="Coils"/>
    </source>
</evidence>
<gene>
    <name evidence="3" type="ORF">A3K87_14005</name>
</gene>
<evidence type="ECO:0000256" key="2">
    <source>
        <dbReference type="SAM" id="Phobius"/>
    </source>
</evidence>
<protein>
    <recommendedName>
        <fullName evidence="5">Transmembrane protein</fullName>
    </recommendedName>
</protein>
<keyword evidence="1" id="KW-0175">Coiled coil</keyword>